<reference evidence="2" key="1">
    <citation type="journal article" date="2019" name="Int. J. Syst. Evol. Microbiol.">
        <title>The Global Catalogue of Microorganisms (GCM) 10K type strain sequencing project: providing services to taxonomists for standard genome sequencing and annotation.</title>
        <authorList>
            <consortium name="The Broad Institute Genomics Platform"/>
            <consortium name="The Broad Institute Genome Sequencing Center for Infectious Disease"/>
            <person name="Wu L."/>
            <person name="Ma J."/>
        </authorList>
    </citation>
    <scope>NUCLEOTIDE SEQUENCE [LARGE SCALE GENOMIC DNA]</scope>
    <source>
        <strain evidence="2">CGMCC 4.1469</strain>
    </source>
</reference>
<evidence type="ECO:0008006" key="3">
    <source>
        <dbReference type="Google" id="ProtNLM"/>
    </source>
</evidence>
<dbReference type="EMBL" id="JBHSOD010000041">
    <property type="protein sequence ID" value="MFC5888510.1"/>
    <property type="molecule type" value="Genomic_DNA"/>
</dbReference>
<protein>
    <recommendedName>
        <fullName evidence="3">DUF1918 domain-containing protein</fullName>
    </recommendedName>
</protein>
<accession>A0ABW1F314</accession>
<organism evidence="1 2">
    <name type="scientific">Kitasatospora aburaviensis</name>
    <dbReference type="NCBI Taxonomy" id="67265"/>
    <lineage>
        <taxon>Bacteria</taxon>
        <taxon>Bacillati</taxon>
        <taxon>Actinomycetota</taxon>
        <taxon>Actinomycetes</taxon>
        <taxon>Kitasatosporales</taxon>
        <taxon>Streptomycetaceae</taxon>
        <taxon>Kitasatospora</taxon>
    </lineage>
</organism>
<dbReference type="Proteomes" id="UP001596067">
    <property type="component" value="Unassembled WGS sequence"/>
</dbReference>
<sequence length="76" mass="8210">MSTPPRFALGDRVRTRIHLTSADWHPEQPDIPAGSLGTIDHIHPSGTRYGVMLDASVDRLSASMDADEIEAAGEGR</sequence>
<gene>
    <name evidence="1" type="ORF">ACFP0N_26435</name>
</gene>
<proteinExistence type="predicted"/>
<evidence type="ECO:0000313" key="2">
    <source>
        <dbReference type="Proteomes" id="UP001596067"/>
    </source>
</evidence>
<comment type="caution">
    <text evidence="1">The sequence shown here is derived from an EMBL/GenBank/DDBJ whole genome shotgun (WGS) entry which is preliminary data.</text>
</comment>
<name>A0ABW1F314_9ACTN</name>
<evidence type="ECO:0000313" key="1">
    <source>
        <dbReference type="EMBL" id="MFC5888510.1"/>
    </source>
</evidence>
<dbReference type="RefSeq" id="WP_313763574.1">
    <property type="nucleotide sequence ID" value="NZ_BAAAVH010000113.1"/>
</dbReference>
<keyword evidence="2" id="KW-1185">Reference proteome</keyword>